<dbReference type="GO" id="GO:0016788">
    <property type="term" value="F:hydrolase activity, acting on ester bonds"/>
    <property type="evidence" value="ECO:0007669"/>
    <property type="project" value="InterPro"/>
</dbReference>
<evidence type="ECO:0000313" key="6">
    <source>
        <dbReference type="Proteomes" id="UP000796880"/>
    </source>
</evidence>
<dbReference type="Proteomes" id="UP000796880">
    <property type="component" value="Unassembled WGS sequence"/>
</dbReference>
<evidence type="ECO:0000313" key="5">
    <source>
        <dbReference type="EMBL" id="KAF3447613.1"/>
    </source>
</evidence>
<evidence type="ECO:0000256" key="3">
    <source>
        <dbReference type="ARBA" id="ARBA00022801"/>
    </source>
</evidence>
<dbReference type="InterPro" id="IPR035669">
    <property type="entry name" value="SGNH_plant_lipase-like"/>
</dbReference>
<dbReference type="Pfam" id="PF00657">
    <property type="entry name" value="Lipase_GDSL"/>
    <property type="match status" value="1"/>
</dbReference>
<accession>A0A8K0H934</accession>
<evidence type="ECO:0000256" key="4">
    <source>
        <dbReference type="ARBA" id="ARBA00023180"/>
    </source>
</evidence>
<dbReference type="Gene3D" id="3.40.50.1110">
    <property type="entry name" value="SGNH hydrolase"/>
    <property type="match status" value="1"/>
</dbReference>
<evidence type="ECO:0008006" key="7">
    <source>
        <dbReference type="Google" id="ProtNLM"/>
    </source>
</evidence>
<evidence type="ECO:0000256" key="1">
    <source>
        <dbReference type="ARBA" id="ARBA00008668"/>
    </source>
</evidence>
<keyword evidence="2" id="KW-0732">Signal</keyword>
<dbReference type="PANTHER" id="PTHR22835">
    <property type="entry name" value="ZINC FINGER FYVE DOMAIN CONTAINING PROTEIN"/>
    <property type="match status" value="1"/>
</dbReference>
<name>A0A8K0H934_9ROSA</name>
<organism evidence="5 6">
    <name type="scientific">Rhamnella rubrinervis</name>
    <dbReference type="NCBI Taxonomy" id="2594499"/>
    <lineage>
        <taxon>Eukaryota</taxon>
        <taxon>Viridiplantae</taxon>
        <taxon>Streptophyta</taxon>
        <taxon>Embryophyta</taxon>
        <taxon>Tracheophyta</taxon>
        <taxon>Spermatophyta</taxon>
        <taxon>Magnoliopsida</taxon>
        <taxon>eudicotyledons</taxon>
        <taxon>Gunneridae</taxon>
        <taxon>Pentapetalae</taxon>
        <taxon>rosids</taxon>
        <taxon>fabids</taxon>
        <taxon>Rosales</taxon>
        <taxon>Rhamnaceae</taxon>
        <taxon>rhamnoid group</taxon>
        <taxon>Rhamneae</taxon>
        <taxon>Rhamnella</taxon>
    </lineage>
</organism>
<dbReference type="EMBL" id="VOIH02000005">
    <property type="protein sequence ID" value="KAF3447613.1"/>
    <property type="molecule type" value="Genomic_DNA"/>
</dbReference>
<dbReference type="AlphaFoldDB" id="A0A8K0H934"/>
<protein>
    <recommendedName>
        <fullName evidence="7">Esterase</fullName>
    </recommendedName>
</protein>
<dbReference type="CDD" id="cd01837">
    <property type="entry name" value="SGNH_plant_lipase_like"/>
    <property type="match status" value="1"/>
</dbReference>
<dbReference type="PANTHER" id="PTHR22835:SF292">
    <property type="entry name" value="ESTERASE-LIKE ISOFORM X1"/>
    <property type="match status" value="1"/>
</dbReference>
<evidence type="ECO:0000256" key="2">
    <source>
        <dbReference type="ARBA" id="ARBA00022729"/>
    </source>
</evidence>
<dbReference type="OrthoDB" id="1600564at2759"/>
<gene>
    <name evidence="5" type="ORF">FNV43_RR12800</name>
</gene>
<sequence>MILCVVVFGWEERCEFPAIFNFGASNSDTGGLAAAFPSFLSEPYGQTYFHRPAGRFSDGRLIIDFIAESFNLPYLSAYLDSLGTNFKHGANFATSASTIRLPDRVLPVDGGFSPFFLDQQYLQFTRLLQVSTSGKVDPKSVPQKDYFKRALYTFDIGHNDLGQAFFGNLSISQVNASVPDIIDSFSTNFRNIYNASGGASFWIHNTGPMGCLPYILAQFPAAQRDEAGCSKTHNDVVQYLNYQLKQAVLQLRKDLPSAAITYVDVYSAKYTLYTEPQKYGFEKPLVACCGHGGEYNFTPNVICGTTIEENGSKVPVGSCEDPSKRITWDGIHYTEAANKAVFDKISTGEFSDPPVTLKQACHKSAA</sequence>
<keyword evidence="3" id="KW-0378">Hydrolase</keyword>
<proteinExistence type="inferred from homology"/>
<keyword evidence="4" id="KW-0325">Glycoprotein</keyword>
<reference evidence="5" key="1">
    <citation type="submission" date="2020-03" db="EMBL/GenBank/DDBJ databases">
        <title>A high-quality chromosome-level genome assembly of a woody plant with both climbing and erect habits, Rhamnella rubrinervis.</title>
        <authorList>
            <person name="Lu Z."/>
            <person name="Yang Y."/>
            <person name="Zhu X."/>
            <person name="Sun Y."/>
        </authorList>
    </citation>
    <scope>NUCLEOTIDE SEQUENCE</scope>
    <source>
        <strain evidence="5">BYM</strain>
        <tissue evidence="5">Leaf</tissue>
    </source>
</reference>
<keyword evidence="6" id="KW-1185">Reference proteome</keyword>
<comment type="similarity">
    <text evidence="1">Belongs to the 'GDSL' lipolytic enzyme family.</text>
</comment>
<dbReference type="InterPro" id="IPR036514">
    <property type="entry name" value="SGNH_hydro_sf"/>
</dbReference>
<comment type="caution">
    <text evidence="5">The sequence shown here is derived from an EMBL/GenBank/DDBJ whole genome shotgun (WGS) entry which is preliminary data.</text>
</comment>
<dbReference type="InterPro" id="IPR001087">
    <property type="entry name" value="GDSL"/>
</dbReference>